<dbReference type="EMBL" id="JAPUBN010000025">
    <property type="protein sequence ID" value="MCZ2723745.1"/>
    <property type="molecule type" value="Genomic_DNA"/>
</dbReference>
<keyword evidence="3" id="KW-0805">Transcription regulation</keyword>
<feature type="modified residue" description="4-aspartylphosphate" evidence="6">
    <location>
        <position position="56"/>
    </location>
</feature>
<dbReference type="Pfam" id="PF00486">
    <property type="entry name" value="Trans_reg_C"/>
    <property type="match status" value="1"/>
</dbReference>
<evidence type="ECO:0000259" key="10">
    <source>
        <dbReference type="PROSITE" id="PS51755"/>
    </source>
</evidence>
<protein>
    <submittedName>
        <fullName evidence="11">Response regulator transcription factor</fullName>
    </submittedName>
</protein>
<evidence type="ECO:0000313" key="12">
    <source>
        <dbReference type="Proteomes" id="UP001149719"/>
    </source>
</evidence>
<evidence type="ECO:0000256" key="8">
    <source>
        <dbReference type="SAM" id="Phobius"/>
    </source>
</evidence>
<feature type="non-terminal residue" evidence="11">
    <location>
        <position position="256"/>
    </location>
</feature>
<dbReference type="InterPro" id="IPR011006">
    <property type="entry name" value="CheY-like_superfamily"/>
</dbReference>
<dbReference type="InterPro" id="IPR001867">
    <property type="entry name" value="OmpR/PhoB-type_DNA-bd"/>
</dbReference>
<feature type="DNA-binding region" description="OmpR/PhoB-type" evidence="7">
    <location>
        <begin position="128"/>
        <end position="225"/>
    </location>
</feature>
<proteinExistence type="predicted"/>
<evidence type="ECO:0000313" key="11">
    <source>
        <dbReference type="EMBL" id="MCZ2723745.1"/>
    </source>
</evidence>
<dbReference type="PROSITE" id="PS50110">
    <property type="entry name" value="RESPONSE_REGULATORY"/>
    <property type="match status" value="1"/>
</dbReference>
<keyword evidence="4 7" id="KW-0238">DNA-binding</keyword>
<sequence>MTTDKLQLLLVEDDLDLATAVIEYLELEDILCDHSANGLSGLHLIQQNHYDAIILDLNLPKMNGLQVCESIRAEGIDVPVLMLTARDTLDDKLTGFANGTDDYLVKPFAMEELIVRIKVLARRRSGQVQRLAVANLIVDVQKKQAFRAQSELKLSPTALKILTVLMRASPNPVSREKLMQTVWGDDQPDSNSLKVHIFNLRKHIDAEHEHKLLHTISGYGFCNKGKPVIMKIIPSIRLYVLLAMLVTGIGTILILS</sequence>
<evidence type="ECO:0000256" key="4">
    <source>
        <dbReference type="ARBA" id="ARBA00023125"/>
    </source>
</evidence>
<evidence type="ECO:0000256" key="6">
    <source>
        <dbReference type="PROSITE-ProRule" id="PRU00169"/>
    </source>
</evidence>
<dbReference type="Gene3D" id="1.10.10.10">
    <property type="entry name" value="Winged helix-like DNA-binding domain superfamily/Winged helix DNA-binding domain"/>
    <property type="match status" value="1"/>
</dbReference>
<dbReference type="InterPro" id="IPR001789">
    <property type="entry name" value="Sig_transdc_resp-reg_receiver"/>
</dbReference>
<dbReference type="SUPFAM" id="SSF46894">
    <property type="entry name" value="C-terminal effector domain of the bipartite response regulators"/>
    <property type="match status" value="1"/>
</dbReference>
<evidence type="ECO:0000256" key="2">
    <source>
        <dbReference type="ARBA" id="ARBA00023012"/>
    </source>
</evidence>
<keyword evidence="12" id="KW-1185">Reference proteome</keyword>
<dbReference type="RefSeq" id="WP_269127894.1">
    <property type="nucleotide sequence ID" value="NZ_JAPUBN010000025.1"/>
</dbReference>
<evidence type="ECO:0000256" key="3">
    <source>
        <dbReference type="ARBA" id="ARBA00023015"/>
    </source>
</evidence>
<evidence type="ECO:0000256" key="7">
    <source>
        <dbReference type="PROSITE-ProRule" id="PRU01091"/>
    </source>
</evidence>
<dbReference type="InterPro" id="IPR036388">
    <property type="entry name" value="WH-like_DNA-bd_sf"/>
</dbReference>
<feature type="domain" description="Response regulatory" evidence="9">
    <location>
        <begin position="7"/>
        <end position="121"/>
    </location>
</feature>
<dbReference type="InterPro" id="IPR039420">
    <property type="entry name" value="WalR-like"/>
</dbReference>
<dbReference type="SUPFAM" id="SSF52172">
    <property type="entry name" value="CheY-like"/>
    <property type="match status" value="1"/>
</dbReference>
<dbReference type="PANTHER" id="PTHR48111">
    <property type="entry name" value="REGULATOR OF RPOS"/>
    <property type="match status" value="1"/>
</dbReference>
<dbReference type="Gene3D" id="3.40.50.2300">
    <property type="match status" value="1"/>
</dbReference>
<keyword evidence="8" id="KW-1133">Transmembrane helix</keyword>
<accession>A0ABT4JZC7</accession>
<organism evidence="11 12">
    <name type="scientific">Marinomonas phaeophyticola</name>
    <dbReference type="NCBI Taxonomy" id="3004091"/>
    <lineage>
        <taxon>Bacteria</taxon>
        <taxon>Pseudomonadati</taxon>
        <taxon>Pseudomonadota</taxon>
        <taxon>Gammaproteobacteria</taxon>
        <taxon>Oceanospirillales</taxon>
        <taxon>Oceanospirillaceae</taxon>
        <taxon>Marinomonas</taxon>
    </lineage>
</organism>
<dbReference type="Proteomes" id="UP001149719">
    <property type="component" value="Unassembled WGS sequence"/>
</dbReference>
<feature type="domain" description="OmpR/PhoB-type" evidence="10">
    <location>
        <begin position="128"/>
        <end position="225"/>
    </location>
</feature>
<evidence type="ECO:0000256" key="1">
    <source>
        <dbReference type="ARBA" id="ARBA00022553"/>
    </source>
</evidence>
<feature type="transmembrane region" description="Helical" evidence="8">
    <location>
        <begin position="236"/>
        <end position="255"/>
    </location>
</feature>
<keyword evidence="8" id="KW-0472">Membrane</keyword>
<evidence type="ECO:0000259" key="9">
    <source>
        <dbReference type="PROSITE" id="PS50110"/>
    </source>
</evidence>
<comment type="caution">
    <text evidence="11">The sequence shown here is derived from an EMBL/GenBank/DDBJ whole genome shotgun (WGS) entry which is preliminary data.</text>
</comment>
<dbReference type="PROSITE" id="PS51755">
    <property type="entry name" value="OMPR_PHOB"/>
    <property type="match status" value="1"/>
</dbReference>
<keyword evidence="8" id="KW-0812">Transmembrane</keyword>
<dbReference type="Pfam" id="PF00072">
    <property type="entry name" value="Response_reg"/>
    <property type="match status" value="1"/>
</dbReference>
<dbReference type="CDD" id="cd00383">
    <property type="entry name" value="trans_reg_C"/>
    <property type="match status" value="1"/>
</dbReference>
<gene>
    <name evidence="11" type="ORF">O1D97_19520</name>
</gene>
<dbReference type="InterPro" id="IPR016032">
    <property type="entry name" value="Sig_transdc_resp-reg_C-effctor"/>
</dbReference>
<dbReference type="Gene3D" id="6.10.250.690">
    <property type="match status" value="1"/>
</dbReference>
<reference evidence="11" key="1">
    <citation type="submission" date="2022-12" db="EMBL/GenBank/DDBJ databases">
        <title>Marinomonas 15G1-11 sp. nov, isolated from marine algae.</title>
        <authorList>
            <person name="Butt M."/>
            <person name="Choi D.G."/>
            <person name="Kim J.M."/>
            <person name="Lee J.K."/>
            <person name="Baek J.H."/>
            <person name="Jeon C.O."/>
        </authorList>
    </citation>
    <scope>NUCLEOTIDE SEQUENCE</scope>
    <source>
        <strain evidence="11">15G1-11</strain>
    </source>
</reference>
<dbReference type="SMART" id="SM00862">
    <property type="entry name" value="Trans_reg_C"/>
    <property type="match status" value="1"/>
</dbReference>
<name>A0ABT4JZC7_9GAMM</name>
<dbReference type="PANTHER" id="PTHR48111:SF22">
    <property type="entry name" value="REGULATOR OF RPOS"/>
    <property type="match status" value="1"/>
</dbReference>
<keyword evidence="2" id="KW-0902">Two-component regulatory system</keyword>
<keyword evidence="1 6" id="KW-0597">Phosphoprotein</keyword>
<dbReference type="SMART" id="SM00448">
    <property type="entry name" value="REC"/>
    <property type="match status" value="1"/>
</dbReference>
<keyword evidence="5" id="KW-0804">Transcription</keyword>
<evidence type="ECO:0000256" key="5">
    <source>
        <dbReference type="ARBA" id="ARBA00023163"/>
    </source>
</evidence>